<evidence type="ECO:0000313" key="6">
    <source>
        <dbReference type="Proteomes" id="UP000197468"/>
    </source>
</evidence>
<evidence type="ECO:0000256" key="3">
    <source>
        <dbReference type="NCBIfam" id="TIGR03248"/>
    </source>
</evidence>
<dbReference type="OrthoDB" id="9804574at2"/>
<name>A0A246JKI3_9BURK</name>
<dbReference type="NCBIfam" id="TIGR03248">
    <property type="entry name" value="galactar-dH20"/>
    <property type="match status" value="1"/>
</dbReference>
<evidence type="ECO:0000256" key="2">
    <source>
        <dbReference type="ARBA" id="ARBA00023239"/>
    </source>
</evidence>
<dbReference type="CDD" id="cd11613">
    <property type="entry name" value="SAF_AH_GD"/>
    <property type="match status" value="1"/>
</dbReference>
<dbReference type="Pfam" id="PF20629">
    <property type="entry name" value="GD_AH_C"/>
    <property type="match status" value="1"/>
</dbReference>
<dbReference type="InterPro" id="IPR013974">
    <property type="entry name" value="SAF"/>
</dbReference>
<accession>A0A246JKI3</accession>
<dbReference type="InterPro" id="IPR017654">
    <property type="entry name" value="GarD-like"/>
</dbReference>
<dbReference type="InterPro" id="IPR044144">
    <property type="entry name" value="SAF_UxaA/GarD"/>
</dbReference>
<dbReference type="Gene3D" id="2.30.130.110">
    <property type="match status" value="1"/>
</dbReference>
<dbReference type="PANTHER" id="PTHR30536">
    <property type="entry name" value="ALTRONATE/GALACTARATE DEHYDRATASE"/>
    <property type="match status" value="1"/>
</dbReference>
<dbReference type="EC" id="4.2.1.42" evidence="3"/>
<dbReference type="GO" id="GO:0019698">
    <property type="term" value="P:D-galacturonate catabolic process"/>
    <property type="evidence" value="ECO:0007669"/>
    <property type="project" value="TreeGrafter"/>
</dbReference>
<evidence type="ECO:0000259" key="4">
    <source>
        <dbReference type="SMART" id="SM00858"/>
    </source>
</evidence>
<dbReference type="Pfam" id="PF04295">
    <property type="entry name" value="GD_AH_second"/>
    <property type="match status" value="1"/>
</dbReference>
<dbReference type="GO" id="GO:0008867">
    <property type="term" value="F:galactarate dehydratase activity"/>
    <property type="evidence" value="ECO:0007669"/>
    <property type="project" value="UniProtKB-UniRule"/>
</dbReference>
<reference evidence="5 6" key="1">
    <citation type="journal article" date="2008" name="Int. J. Syst. Evol. Microbiol.">
        <title>Description of Roseateles aquatilis sp. nov. and Roseateles terrae sp. nov., in the class Betaproteobacteria, and emended description of the genus Roseateles.</title>
        <authorList>
            <person name="Gomila M."/>
            <person name="Bowien B."/>
            <person name="Falsen E."/>
            <person name="Moore E.R."/>
            <person name="Lalucat J."/>
        </authorList>
    </citation>
    <scope>NUCLEOTIDE SEQUENCE [LARGE SCALE GENOMIC DNA]</scope>
    <source>
        <strain evidence="5 6">CCUG 48205</strain>
    </source>
</reference>
<sequence>MTAPKTPLTIQMHEADNVAIVVNEGGLPEGTVLASGVVLKDLVPQGHKVALVDLPANATVLRYNVPIGYAAQDIAAGSWVHERLLRMPPARALEGLPIATVKAAPLPPLEGHTFQGYRNADGSVGTRNILAITQTVQCVAGVVDFAVERIKAELLPKYPNVDDVVALSHTYGCGVAIDAPDAVIPIRTVRNISLNPNFGGEVMVVSLGCEKLQPERLMPPGAIPIADRRGEPTVGDAAADSGLDVVCLQDVQHVGFMSMIDSVMRQAQAHLERLNARRRETVPASELVVGVQCGGSDAFSGVTANPAVGFCADLLVRAGATVMFSENTEVRDGIAQLTARAGTPEVAEAMIREMAWYDAYLRRGSVDRSANTTPGNKKGGLSNIVEKAMGSIVKSGSAAISGVLSPGEKLARDQRGLIYAATPASDFICGTLQLAAGMNLHVFTTGRGTPYGLAECPVIKVATRSDLARRWHDLMDINAGQIADGEKSIAETGWEMFRLMLDVASGRKTWAEQHGLHNALVLFNPAPVT</sequence>
<keyword evidence="6" id="KW-1185">Reference proteome</keyword>
<evidence type="ECO:0000256" key="1">
    <source>
        <dbReference type="ARBA" id="ARBA00010986"/>
    </source>
</evidence>
<dbReference type="InterPro" id="IPR052172">
    <property type="entry name" value="UxaA_altronate/galactarate_dh"/>
</dbReference>
<proteinExistence type="inferred from homology"/>
<dbReference type="EMBL" id="NIOF01000001">
    <property type="protein sequence ID" value="OWQ93156.1"/>
    <property type="molecule type" value="Genomic_DNA"/>
</dbReference>
<dbReference type="AlphaFoldDB" id="A0A246JKI3"/>
<evidence type="ECO:0000313" key="5">
    <source>
        <dbReference type="EMBL" id="OWQ93156.1"/>
    </source>
</evidence>
<keyword evidence="2" id="KW-0456">Lyase</keyword>
<protein>
    <recommendedName>
        <fullName evidence="3">Galactarate dehydratase</fullName>
        <ecNumber evidence="3">4.2.1.42</ecNumber>
    </recommendedName>
</protein>
<dbReference type="InterPro" id="IPR048332">
    <property type="entry name" value="GD_AH_C"/>
</dbReference>
<dbReference type="SMART" id="SM00858">
    <property type="entry name" value="SAF"/>
    <property type="match status" value="1"/>
</dbReference>
<dbReference type="Proteomes" id="UP000197468">
    <property type="component" value="Unassembled WGS sequence"/>
</dbReference>
<dbReference type="GO" id="GO:0046392">
    <property type="term" value="P:galactarate catabolic process"/>
    <property type="evidence" value="ECO:0007669"/>
    <property type="project" value="UniProtKB-UniRule"/>
</dbReference>
<dbReference type="PANTHER" id="PTHR30536:SF1">
    <property type="entry name" value="GALACTARATE DEHYDRATASE (L-THREO-FORMING)"/>
    <property type="match status" value="1"/>
</dbReference>
<organism evidence="5 6">
    <name type="scientific">Roseateles aquatilis</name>
    <dbReference type="NCBI Taxonomy" id="431061"/>
    <lineage>
        <taxon>Bacteria</taxon>
        <taxon>Pseudomonadati</taxon>
        <taxon>Pseudomonadota</taxon>
        <taxon>Betaproteobacteria</taxon>
        <taxon>Burkholderiales</taxon>
        <taxon>Sphaerotilaceae</taxon>
        <taxon>Roseateles</taxon>
    </lineage>
</organism>
<feature type="domain" description="SAF" evidence="4">
    <location>
        <begin position="16"/>
        <end position="86"/>
    </location>
</feature>
<comment type="similarity">
    <text evidence="1">Belongs to the UxaA family.</text>
</comment>
<dbReference type="RefSeq" id="WP_088382305.1">
    <property type="nucleotide sequence ID" value="NZ_NIOF01000001.1"/>
</dbReference>
<gene>
    <name evidence="5" type="primary">garD</name>
    <name evidence="5" type="ORF">CDN99_01250</name>
</gene>
<dbReference type="InterPro" id="IPR007392">
    <property type="entry name" value="GD_AH_second"/>
</dbReference>
<comment type="caution">
    <text evidence="5">The sequence shown here is derived from an EMBL/GenBank/DDBJ whole genome shotgun (WGS) entry which is preliminary data.</text>
</comment>
<dbReference type="Pfam" id="PF08666">
    <property type="entry name" value="SAF"/>
    <property type="match status" value="1"/>
</dbReference>